<dbReference type="PANTHER" id="PTHR22748:SF4">
    <property type="entry name" value="DNA-(APURINIC OR APYRIMIDINIC SITE) ENDONUCLEASE 2"/>
    <property type="match status" value="1"/>
</dbReference>
<evidence type="ECO:0000256" key="9">
    <source>
        <dbReference type="PIRSR" id="PIRSR604808-2"/>
    </source>
</evidence>
<feature type="binding site" evidence="9">
    <location>
        <position position="256"/>
    </location>
    <ligand>
        <name>Mg(2+)</name>
        <dbReference type="ChEBI" id="CHEBI:18420"/>
        <label>1</label>
    </ligand>
</feature>
<dbReference type="Pfam" id="PF03372">
    <property type="entry name" value="Exo_endo_phos"/>
    <property type="match status" value="1"/>
</dbReference>
<dbReference type="PROSITE" id="PS51435">
    <property type="entry name" value="AP_NUCLEASE_F1_4"/>
    <property type="match status" value="1"/>
</dbReference>
<protein>
    <recommendedName>
        <fullName evidence="2">DNA-(apurinic or apyrimidinic site) endonuclease 2</fullName>
    </recommendedName>
</protein>
<feature type="site" description="Important for catalytic activity" evidence="10">
    <location>
        <position position="230"/>
    </location>
</feature>
<keyword evidence="4 11" id="KW-0863">Zinc-finger</keyword>
<dbReference type="GO" id="GO:0008081">
    <property type="term" value="F:phosphoric diester hydrolase activity"/>
    <property type="evidence" value="ECO:0007669"/>
    <property type="project" value="TreeGrafter"/>
</dbReference>
<dbReference type="Gene3D" id="3.60.10.10">
    <property type="entry name" value="Endonuclease/exonuclease/phosphatase"/>
    <property type="match status" value="1"/>
</dbReference>
<dbReference type="GO" id="GO:0005634">
    <property type="term" value="C:nucleus"/>
    <property type="evidence" value="ECO:0007669"/>
    <property type="project" value="TreeGrafter"/>
</dbReference>
<keyword evidence="6" id="KW-0862">Zinc</keyword>
<evidence type="ECO:0000313" key="13">
    <source>
        <dbReference type="EMBL" id="KAJ3216061.1"/>
    </source>
</evidence>
<evidence type="ECO:0000259" key="12">
    <source>
        <dbReference type="PROSITE" id="PS51999"/>
    </source>
</evidence>
<evidence type="ECO:0000313" key="14">
    <source>
        <dbReference type="Proteomes" id="UP001211065"/>
    </source>
</evidence>
<organism evidence="13 14">
    <name type="scientific">Clydaea vesicula</name>
    <dbReference type="NCBI Taxonomy" id="447962"/>
    <lineage>
        <taxon>Eukaryota</taxon>
        <taxon>Fungi</taxon>
        <taxon>Fungi incertae sedis</taxon>
        <taxon>Chytridiomycota</taxon>
        <taxon>Chytridiomycota incertae sedis</taxon>
        <taxon>Chytridiomycetes</taxon>
        <taxon>Lobulomycetales</taxon>
        <taxon>Lobulomycetaceae</taxon>
        <taxon>Clydaea</taxon>
    </lineage>
</organism>
<feature type="binding site" evidence="9">
    <location>
        <position position="255"/>
    </location>
    <ligand>
        <name>Mg(2+)</name>
        <dbReference type="ChEBI" id="CHEBI:18420"/>
        <label>1</label>
    </ligand>
</feature>
<dbReference type="AlphaFoldDB" id="A0AAD5XZA6"/>
<dbReference type="Pfam" id="PF06839">
    <property type="entry name" value="Zn_ribbon_GRF"/>
    <property type="match status" value="1"/>
</dbReference>
<evidence type="ECO:0000256" key="1">
    <source>
        <dbReference type="ARBA" id="ARBA00007092"/>
    </source>
</evidence>
<dbReference type="GO" id="GO:0008270">
    <property type="term" value="F:zinc ion binding"/>
    <property type="evidence" value="ECO:0007669"/>
    <property type="project" value="UniProtKB-KW"/>
</dbReference>
<comment type="similarity">
    <text evidence="1">Belongs to the DNA repair enzymes AP/ExoA family.</text>
</comment>
<gene>
    <name evidence="13" type="primary">APEX2</name>
    <name evidence="13" type="ORF">HK099_006079</name>
</gene>
<evidence type="ECO:0000256" key="3">
    <source>
        <dbReference type="ARBA" id="ARBA00022723"/>
    </source>
</evidence>
<evidence type="ECO:0000256" key="8">
    <source>
        <dbReference type="ARBA" id="ARBA00023242"/>
    </source>
</evidence>
<sequence>MKIKTFNINGVRRFQLHYPGKNFQQILEGMDSAIICLQELKISKTKLDSNIAIVDGFESYFSFPKFSSNYSGVATYVKSDYAPIAAYDGFSKLENGDRRKCFDNKFTIKELDELDSEGRCVITDHSIFVLINCYFPSYGRDRETDHFFNFKENFNKAIEILLHSFRAEKCIKDHELLSFGDTPCRKWLDSLLNSGLKDLFRYYEPNTQKSFTCWNYLTNARESNYGTRIDYIIVSDELLPWCKSCKIEPYVYGSDHCPVLGELYDTHPEDPENTLLQHFKNTGDRKIPSICSSEWKEFQGGKQGKITSFLKRKGSCDSENILESTNIKIEGAEVFKNETVEMKETSYFIERENIFNNKKIKKKQQVSISNFFNKNNNKKSIEIKGSVDVIENKPNSSSVLIKKSEELFETSYLDSEKLEKIIEVKKLNDESVKNDWSKILKKPAKPLCYHGEEAKQMTVNKSGPNKGKIFYMCKRPVGSNSNSSNDSTKEKLGEFRCKFFKWFK</sequence>
<evidence type="ECO:0000256" key="11">
    <source>
        <dbReference type="PROSITE-ProRule" id="PRU01343"/>
    </source>
</evidence>
<dbReference type="InterPro" id="IPR036691">
    <property type="entry name" value="Endo/exonu/phosph_ase_sf"/>
</dbReference>
<dbReference type="GO" id="GO:0006284">
    <property type="term" value="P:base-excision repair"/>
    <property type="evidence" value="ECO:0007669"/>
    <property type="project" value="TreeGrafter"/>
</dbReference>
<dbReference type="GO" id="GO:0008311">
    <property type="term" value="F:double-stranded DNA 3'-5' DNA exonuclease activity"/>
    <property type="evidence" value="ECO:0007669"/>
    <property type="project" value="TreeGrafter"/>
</dbReference>
<feature type="domain" description="GRF-type" evidence="12">
    <location>
        <begin position="448"/>
        <end position="504"/>
    </location>
</feature>
<feature type="binding site" evidence="9">
    <location>
        <position position="7"/>
    </location>
    <ligand>
        <name>Mg(2+)</name>
        <dbReference type="ChEBI" id="CHEBI:18420"/>
        <label>1</label>
    </ligand>
</feature>
<dbReference type="GO" id="GO:0016829">
    <property type="term" value="F:lyase activity"/>
    <property type="evidence" value="ECO:0007669"/>
    <property type="project" value="UniProtKB-KW"/>
</dbReference>
<dbReference type="InterPro" id="IPR010666">
    <property type="entry name" value="Znf_GRF"/>
</dbReference>
<feature type="binding site" evidence="9">
    <location>
        <position position="39"/>
    </location>
    <ligand>
        <name>Mg(2+)</name>
        <dbReference type="ChEBI" id="CHEBI:18420"/>
        <label>1</label>
    </ligand>
</feature>
<dbReference type="GO" id="GO:0003906">
    <property type="term" value="F:DNA-(apurinic or apyrimidinic site) endonuclease activity"/>
    <property type="evidence" value="ECO:0007669"/>
    <property type="project" value="TreeGrafter"/>
</dbReference>
<keyword evidence="7 9" id="KW-0460">Magnesium</keyword>
<dbReference type="EMBL" id="JADGJW010000500">
    <property type="protein sequence ID" value="KAJ3216061.1"/>
    <property type="molecule type" value="Genomic_DNA"/>
</dbReference>
<evidence type="ECO:0000256" key="6">
    <source>
        <dbReference type="ARBA" id="ARBA00022833"/>
    </source>
</evidence>
<keyword evidence="8" id="KW-0539">Nucleus</keyword>
<dbReference type="InterPro" id="IPR004808">
    <property type="entry name" value="AP_endonuc_1"/>
</dbReference>
<dbReference type="PANTHER" id="PTHR22748">
    <property type="entry name" value="AP ENDONUCLEASE"/>
    <property type="match status" value="1"/>
</dbReference>
<evidence type="ECO:0000256" key="7">
    <source>
        <dbReference type="ARBA" id="ARBA00022842"/>
    </source>
</evidence>
<comment type="cofactor">
    <cofactor evidence="9">
        <name>Mg(2+)</name>
        <dbReference type="ChEBI" id="CHEBI:18420"/>
    </cofactor>
    <cofactor evidence="9">
        <name>Mn(2+)</name>
        <dbReference type="ChEBI" id="CHEBI:29035"/>
    </cofactor>
    <text evidence="9">Probably binds two magnesium or manganese ions per subunit.</text>
</comment>
<dbReference type="PROSITE" id="PS51999">
    <property type="entry name" value="ZF_GRF"/>
    <property type="match status" value="1"/>
</dbReference>
<dbReference type="InterPro" id="IPR005135">
    <property type="entry name" value="Endo/exonuclease/phosphatase"/>
</dbReference>
<dbReference type="SUPFAM" id="SSF56219">
    <property type="entry name" value="DNase I-like"/>
    <property type="match status" value="1"/>
</dbReference>
<dbReference type="Proteomes" id="UP001211065">
    <property type="component" value="Unassembled WGS sequence"/>
</dbReference>
<keyword evidence="9" id="KW-0464">Manganese</keyword>
<evidence type="ECO:0000256" key="10">
    <source>
        <dbReference type="PIRSR" id="PIRSR604808-3"/>
    </source>
</evidence>
<keyword evidence="14" id="KW-1185">Reference proteome</keyword>
<evidence type="ECO:0000256" key="5">
    <source>
        <dbReference type="ARBA" id="ARBA00022801"/>
    </source>
</evidence>
<feature type="site" description="Interaction with DNA substrate" evidence="10">
    <location>
        <position position="256"/>
    </location>
</feature>
<keyword evidence="3 9" id="KW-0479">Metal-binding</keyword>
<proteinExistence type="inferred from homology"/>
<accession>A0AAD5XZA6</accession>
<comment type="caution">
    <text evidence="13">The sequence shown here is derived from an EMBL/GenBank/DDBJ whole genome shotgun (WGS) entry which is preliminary data.</text>
</comment>
<keyword evidence="13" id="KW-0456">Lyase</keyword>
<keyword evidence="5" id="KW-0378">Hydrolase</keyword>
<evidence type="ECO:0000256" key="4">
    <source>
        <dbReference type="ARBA" id="ARBA00022771"/>
    </source>
</evidence>
<name>A0AAD5XZA6_9FUNG</name>
<evidence type="ECO:0000256" key="2">
    <source>
        <dbReference type="ARBA" id="ARBA00013541"/>
    </source>
</evidence>
<reference evidence="13" key="1">
    <citation type="submission" date="2020-05" db="EMBL/GenBank/DDBJ databases">
        <title>Phylogenomic resolution of chytrid fungi.</title>
        <authorList>
            <person name="Stajich J.E."/>
            <person name="Amses K."/>
            <person name="Simmons R."/>
            <person name="Seto K."/>
            <person name="Myers J."/>
            <person name="Bonds A."/>
            <person name="Quandt C.A."/>
            <person name="Barry K."/>
            <person name="Liu P."/>
            <person name="Grigoriev I."/>
            <person name="Longcore J.E."/>
            <person name="James T.Y."/>
        </authorList>
    </citation>
    <scope>NUCLEOTIDE SEQUENCE</scope>
    <source>
        <strain evidence="13">JEL0476</strain>
    </source>
</reference>